<evidence type="ECO:0000313" key="2">
    <source>
        <dbReference type="Proteomes" id="UP000289184"/>
    </source>
</evidence>
<dbReference type="AlphaFoldDB" id="A0A446CKW4"/>
<organism evidence="1 2">
    <name type="scientific">Achromobacter agilis</name>
    <dbReference type="NCBI Taxonomy" id="1353888"/>
    <lineage>
        <taxon>Bacteria</taxon>
        <taxon>Pseudomonadati</taxon>
        <taxon>Pseudomonadota</taxon>
        <taxon>Betaproteobacteria</taxon>
        <taxon>Burkholderiales</taxon>
        <taxon>Alcaligenaceae</taxon>
        <taxon>Achromobacter</taxon>
    </lineage>
</organism>
<protein>
    <submittedName>
        <fullName evidence="1">Uncharacterized protein</fullName>
    </submittedName>
</protein>
<proteinExistence type="predicted"/>
<evidence type="ECO:0000313" key="1">
    <source>
        <dbReference type="EMBL" id="SSW68522.1"/>
    </source>
</evidence>
<keyword evidence="2" id="KW-1185">Reference proteome</keyword>
<name>A0A446CKW4_9BURK</name>
<dbReference type="EMBL" id="UFQB01000016">
    <property type="protein sequence ID" value="SSW68522.1"/>
    <property type="molecule type" value="Genomic_DNA"/>
</dbReference>
<accession>A0A446CKW4</accession>
<reference evidence="1 2" key="1">
    <citation type="submission" date="2018-07" db="EMBL/GenBank/DDBJ databases">
        <authorList>
            <person name="Peeters C."/>
        </authorList>
    </citation>
    <scope>NUCLEOTIDE SEQUENCE [LARGE SCALE GENOMIC DNA]</scope>
    <source>
        <strain evidence="1 2">LMG 3411</strain>
    </source>
</reference>
<gene>
    <name evidence="1" type="ORF">AGI3411_03714</name>
</gene>
<dbReference type="Proteomes" id="UP000289184">
    <property type="component" value="Unassembled WGS sequence"/>
</dbReference>
<sequence length="143" mass="15891">MKHYRDSADGRYWSLDDDLIVTATEDGNVFHNALGQHQPQIPLTLIEIDAIPPSQPVLFAPEVVSRFQGREALWQTPHGDGTLFEAAEAIINGPETPAMYRRAWADLQEFRRDSEMLAAIAQLLDLTTSDLDNLFVLAASISA</sequence>